<dbReference type="InterPro" id="IPR006498">
    <property type="entry name" value="Tail_tube"/>
</dbReference>
<dbReference type="KEGG" id="hpar:AL518_19895"/>
<name>A0A4Q9ENE6_9GAMM</name>
<dbReference type="AlphaFoldDB" id="A0A4Q9ENE6"/>
<gene>
    <name evidence="1" type="ORF">EYY89_09225</name>
</gene>
<sequence length="168" mass="18532">MGNKSTLRSWTFFTKGMRIQGAHEYTPPELSIQVTNLRSGAQDAPTPVDDGMEALTCQVKFWGIDTDMLALLGCVAGQKPRFTAYEGYMSNGTALGAIEEFEGFISKVTRDARAGESQSEVSVTVDIALNYYKQTLEGRELIEIDTERFIRRINGVDQLGGLAAKIRL</sequence>
<reference evidence="1 2" key="1">
    <citation type="submission" date="2019-02" db="EMBL/GenBank/DDBJ databases">
        <title>Comparative genomic analysis of the Hafnia genus genomes.</title>
        <authorList>
            <person name="Zhiqiu Y."/>
            <person name="Chao Y."/>
            <person name="Yuhui D."/>
            <person name="Di H."/>
            <person name="Bin L."/>
        </authorList>
    </citation>
    <scope>NUCLEOTIDE SEQUENCE [LARGE SCALE GENOMIC DNA]</scope>
    <source>
        <strain evidence="1 2">PCM_1194</strain>
    </source>
</reference>
<dbReference type="EMBL" id="SITD01000047">
    <property type="protein sequence ID" value="TBM28241.1"/>
    <property type="molecule type" value="Genomic_DNA"/>
</dbReference>
<organism evidence="1 2">
    <name type="scientific">Hafnia paralvei</name>
    <dbReference type="NCBI Taxonomy" id="546367"/>
    <lineage>
        <taxon>Bacteria</taxon>
        <taxon>Pseudomonadati</taxon>
        <taxon>Pseudomonadota</taxon>
        <taxon>Gammaproteobacteria</taxon>
        <taxon>Enterobacterales</taxon>
        <taxon>Hafniaceae</taxon>
        <taxon>Hafnia</taxon>
    </lineage>
</organism>
<proteinExistence type="predicted"/>
<dbReference type="RefSeq" id="WP_004092422.1">
    <property type="nucleotide sequence ID" value="NZ_CP014031.2"/>
</dbReference>
<dbReference type="KEGG" id="hpar:AL518_12115"/>
<dbReference type="Pfam" id="PF04985">
    <property type="entry name" value="Phage_tube"/>
    <property type="match status" value="1"/>
</dbReference>
<dbReference type="Proteomes" id="UP000293380">
    <property type="component" value="Unassembled WGS sequence"/>
</dbReference>
<protein>
    <submittedName>
        <fullName evidence="1">Phage tail protein</fullName>
    </submittedName>
</protein>
<comment type="caution">
    <text evidence="1">The sequence shown here is derived from an EMBL/GenBank/DDBJ whole genome shotgun (WGS) entry which is preliminary data.</text>
</comment>
<evidence type="ECO:0000313" key="1">
    <source>
        <dbReference type="EMBL" id="TBM28241.1"/>
    </source>
</evidence>
<evidence type="ECO:0000313" key="2">
    <source>
        <dbReference type="Proteomes" id="UP000293380"/>
    </source>
</evidence>
<accession>A0A4Q9ENE6</accession>